<reference evidence="2" key="1">
    <citation type="journal article" date="2021" name="Front. Plant Sci.">
        <title>Chromosome-Scale Genome Assembly for Chinese Sour Jujube and Insights Into Its Genome Evolution and Domestication Signature.</title>
        <authorList>
            <person name="Shen L.-Y."/>
            <person name="Luo H."/>
            <person name="Wang X.-L."/>
            <person name="Wang X.-M."/>
            <person name="Qiu X.-J."/>
            <person name="Liu H."/>
            <person name="Zhou S.-S."/>
            <person name="Jia K.-H."/>
            <person name="Nie S."/>
            <person name="Bao Y.-T."/>
            <person name="Zhang R.-G."/>
            <person name="Yun Q.-Z."/>
            <person name="Chai Y.-H."/>
            <person name="Lu J.-Y."/>
            <person name="Li Y."/>
            <person name="Zhao S.-W."/>
            <person name="Mao J.-F."/>
            <person name="Jia S.-G."/>
            <person name="Mao Y.-M."/>
        </authorList>
    </citation>
    <scope>NUCLEOTIDE SEQUENCE</scope>
    <source>
        <strain evidence="2">AT0</strain>
        <tissue evidence="2">Leaf</tissue>
    </source>
</reference>
<feature type="compositionally biased region" description="Gly residues" evidence="1">
    <location>
        <begin position="145"/>
        <end position="163"/>
    </location>
</feature>
<dbReference type="EMBL" id="JAEACU010000001">
    <property type="protein sequence ID" value="KAH7545895.1"/>
    <property type="molecule type" value="Genomic_DNA"/>
</dbReference>
<feature type="compositionally biased region" description="Polar residues" evidence="1">
    <location>
        <begin position="204"/>
        <end position="227"/>
    </location>
</feature>
<comment type="caution">
    <text evidence="2">The sequence shown here is derived from an EMBL/GenBank/DDBJ whole genome shotgun (WGS) entry which is preliminary data.</text>
</comment>
<name>A0A978W1R1_ZIZJJ</name>
<protein>
    <submittedName>
        <fullName evidence="2">Uncharacterized protein</fullName>
    </submittedName>
</protein>
<gene>
    <name evidence="2" type="ORF">FEM48_Zijuj01G0142000</name>
</gene>
<evidence type="ECO:0000256" key="1">
    <source>
        <dbReference type="SAM" id="MobiDB-lite"/>
    </source>
</evidence>
<feature type="region of interest" description="Disordered" evidence="1">
    <location>
        <begin position="89"/>
        <end position="110"/>
    </location>
</feature>
<dbReference type="Proteomes" id="UP000813462">
    <property type="component" value="Unassembled WGS sequence"/>
</dbReference>
<sequence>MKLQSSVLTMKKVQDCDKTRFDGFIFNPYVGVKPLQIDEDALKLAKLGSKNGAIDVYVEHEDIDGNEHADEAVQLPLDELVDSLLDSSLNEPVDDETGSEGHNSDMNVDAKEDDDAWLHERDEDEEDDDHEWLYKSDEDEEENEGQGGNGAGTSIGTTEGNGAGISVASAGVNDIRKNVRNCAGKKNGSNGSGTFYENGRDGNAESSNEGSVSVTPASGHKNGNSTGEVHWDSDELVSLASSDQDRDTLTIPTYSSMGDQLELYVGMKFSSQAAFKE</sequence>
<proteinExistence type="predicted"/>
<feature type="region of interest" description="Disordered" evidence="1">
    <location>
        <begin position="137"/>
        <end position="166"/>
    </location>
</feature>
<organism evidence="2 3">
    <name type="scientific">Ziziphus jujuba var. spinosa</name>
    <dbReference type="NCBI Taxonomy" id="714518"/>
    <lineage>
        <taxon>Eukaryota</taxon>
        <taxon>Viridiplantae</taxon>
        <taxon>Streptophyta</taxon>
        <taxon>Embryophyta</taxon>
        <taxon>Tracheophyta</taxon>
        <taxon>Spermatophyta</taxon>
        <taxon>Magnoliopsida</taxon>
        <taxon>eudicotyledons</taxon>
        <taxon>Gunneridae</taxon>
        <taxon>Pentapetalae</taxon>
        <taxon>rosids</taxon>
        <taxon>fabids</taxon>
        <taxon>Rosales</taxon>
        <taxon>Rhamnaceae</taxon>
        <taxon>Paliureae</taxon>
        <taxon>Ziziphus</taxon>
    </lineage>
</organism>
<feature type="region of interest" description="Disordered" evidence="1">
    <location>
        <begin position="181"/>
        <end position="230"/>
    </location>
</feature>
<evidence type="ECO:0000313" key="2">
    <source>
        <dbReference type="EMBL" id="KAH7545895.1"/>
    </source>
</evidence>
<evidence type="ECO:0000313" key="3">
    <source>
        <dbReference type="Proteomes" id="UP000813462"/>
    </source>
</evidence>
<dbReference type="AlphaFoldDB" id="A0A978W1R1"/>
<accession>A0A978W1R1</accession>